<protein>
    <submittedName>
        <fullName evidence="3">Kinesin-like protein KIF20B</fullName>
    </submittedName>
</protein>
<keyword evidence="2" id="KW-1185">Reference proteome</keyword>
<reference evidence="3" key="1">
    <citation type="submission" date="2025-08" db="UniProtKB">
        <authorList>
            <consortium name="RefSeq"/>
        </authorList>
    </citation>
    <scope>IDENTIFICATION</scope>
</reference>
<evidence type="ECO:0000256" key="1">
    <source>
        <dbReference type="SAM" id="MobiDB-lite"/>
    </source>
</evidence>
<dbReference type="GeneID" id="108510598"/>
<organism evidence="2 3">
    <name type="scientific">Lepidothrix coronata</name>
    <name type="common">blue-crowned manakin</name>
    <dbReference type="NCBI Taxonomy" id="321398"/>
    <lineage>
        <taxon>Eukaryota</taxon>
        <taxon>Metazoa</taxon>
        <taxon>Chordata</taxon>
        <taxon>Craniata</taxon>
        <taxon>Vertebrata</taxon>
        <taxon>Euteleostomi</taxon>
        <taxon>Archelosauria</taxon>
        <taxon>Archosauria</taxon>
        <taxon>Dinosauria</taxon>
        <taxon>Saurischia</taxon>
        <taxon>Theropoda</taxon>
        <taxon>Coelurosauria</taxon>
        <taxon>Aves</taxon>
        <taxon>Neognathae</taxon>
        <taxon>Neoaves</taxon>
        <taxon>Telluraves</taxon>
        <taxon>Australaves</taxon>
        <taxon>Passeriformes</taxon>
        <taxon>Pipridae</taxon>
        <taxon>Lepidothrix</taxon>
    </lineage>
</organism>
<dbReference type="OrthoDB" id="123929at2759"/>
<proteinExistence type="predicted"/>
<feature type="compositionally biased region" description="Basic and acidic residues" evidence="1">
    <location>
        <begin position="8"/>
        <end position="18"/>
    </location>
</feature>
<dbReference type="AlphaFoldDB" id="A0A6J0J9V0"/>
<sequence>MMSTAQSLRKEYPLRKQESTLSKKSAKKKDGTFQKLGDFFQSSPTIIHSKAKKLIETISSPKSAEPEKVKEDELKPKRAKRKLYSTDISSPLHIPVSSIFVEQKEKESDHLIIKRRLRSRIVK</sequence>
<name>A0A6J0J9V0_9PASS</name>
<dbReference type="RefSeq" id="XP_017695755.1">
    <property type="nucleotide sequence ID" value="XM_017840266.1"/>
</dbReference>
<dbReference type="Proteomes" id="UP000504624">
    <property type="component" value="Unplaced"/>
</dbReference>
<gene>
    <name evidence="3" type="primary">LOC108510598</name>
</gene>
<evidence type="ECO:0000313" key="3">
    <source>
        <dbReference type="RefSeq" id="XP_017695755.1"/>
    </source>
</evidence>
<evidence type="ECO:0000313" key="2">
    <source>
        <dbReference type="Proteomes" id="UP000504624"/>
    </source>
</evidence>
<accession>A0A6J0J9V0</accession>
<feature type="region of interest" description="Disordered" evidence="1">
    <location>
        <begin position="1"/>
        <end position="28"/>
    </location>
</feature>